<evidence type="ECO:0000256" key="4">
    <source>
        <dbReference type="PROSITE-ProRule" id="PRU01016"/>
    </source>
</evidence>
<dbReference type="GO" id="GO:0003677">
    <property type="term" value="F:DNA binding"/>
    <property type="evidence" value="ECO:0007669"/>
    <property type="project" value="TreeGrafter"/>
</dbReference>
<dbReference type="PRINTS" id="PR00105">
    <property type="entry name" value="C5METTRFRASE"/>
</dbReference>
<dbReference type="GO" id="GO:0044027">
    <property type="term" value="P:negative regulation of gene expression via chromosomal CpG island methylation"/>
    <property type="evidence" value="ECO:0007669"/>
    <property type="project" value="TreeGrafter"/>
</dbReference>
<dbReference type="GO" id="GO:0003886">
    <property type="term" value="F:DNA (cytosine-5-)-methyltransferase activity"/>
    <property type="evidence" value="ECO:0007669"/>
    <property type="project" value="UniProtKB-EC"/>
</dbReference>
<gene>
    <name evidence="7" type="primary">NYs-1_592R</name>
    <name evidence="7" type="ORF">PBCVNYs1_592R</name>
</gene>
<dbReference type="PROSITE" id="PS51679">
    <property type="entry name" value="SAM_MT_C5"/>
    <property type="match status" value="1"/>
</dbReference>
<comment type="similarity">
    <text evidence="4 5">Belongs to the class I-like SAM-binding methyltransferase superfamily. C5-methyltransferase family.</text>
</comment>
<evidence type="ECO:0000256" key="6">
    <source>
        <dbReference type="RuleBase" id="RU000417"/>
    </source>
</evidence>
<dbReference type="InterPro" id="IPR050390">
    <property type="entry name" value="C5-Methyltransferase"/>
</dbReference>
<dbReference type="NCBIfam" id="TIGR00675">
    <property type="entry name" value="dcm"/>
    <property type="match status" value="1"/>
</dbReference>
<dbReference type="REBASE" id="60610">
    <property type="entry name" value="M.CviNYs1ORF592P"/>
</dbReference>
<protein>
    <recommendedName>
        <fullName evidence="6">Cytosine-specific methyltransferase</fullName>
        <ecNumber evidence="6">2.1.1.37</ecNumber>
    </recommendedName>
</protein>
<evidence type="ECO:0000256" key="1">
    <source>
        <dbReference type="ARBA" id="ARBA00022603"/>
    </source>
</evidence>
<sequence>MYKIMKAISLFAGAGGDSLGMKMAGIEVVAFLENDTDAIYTHKRNFDKCHHIGSSVGGDITKIPDEEFKKYGDVDIIFAGFPCQGFSNAGKKRPDDPRNSLFREVVRVTSILQPRFVVGENVKGILTRRTSDGKMVVDEIVDCFKQIGYNVQYKLYDMSFCIPQSRKRVIFLVSKTEAQMPDFEDIRKPVRDVLEDTVAGTIPYDGSLCPEHKFFDVSSVASETRVKPMLSKNVSRNLLKFGVGVPYGGGEILNLDNPSKTITCSYSYCPKIYVPIRVNDKHYLRCYTIKELSRIQGFPDNFIFEGSEASIIRQIGNAVPPLFVYRFLIELLKNRQVHDNVFCQSSGTAYFS</sequence>
<dbReference type="InterPro" id="IPR001525">
    <property type="entry name" value="C5_MeTfrase"/>
</dbReference>
<dbReference type="InterPro" id="IPR018117">
    <property type="entry name" value="C5_DNA_meth_AS"/>
</dbReference>
<evidence type="ECO:0000256" key="2">
    <source>
        <dbReference type="ARBA" id="ARBA00022679"/>
    </source>
</evidence>
<dbReference type="EMBL" id="JX997183">
    <property type="protein sequence ID" value="AGE58796.1"/>
    <property type="molecule type" value="Genomic_DNA"/>
</dbReference>
<dbReference type="EC" id="2.1.1.37" evidence="6"/>
<dbReference type="GO" id="GO:0032259">
    <property type="term" value="P:methylation"/>
    <property type="evidence" value="ECO:0007669"/>
    <property type="project" value="UniProtKB-KW"/>
</dbReference>
<keyword evidence="2 4" id="KW-0808">Transferase</keyword>
<dbReference type="KEGG" id="vg:40525667"/>
<dbReference type="SUPFAM" id="SSF53335">
    <property type="entry name" value="S-adenosyl-L-methionine-dependent methyltransferases"/>
    <property type="match status" value="1"/>
</dbReference>
<comment type="catalytic activity">
    <reaction evidence="6">
        <text>a 2'-deoxycytidine in DNA + S-adenosyl-L-methionine = a 5-methyl-2'-deoxycytidine in DNA + S-adenosyl-L-homocysteine + H(+)</text>
        <dbReference type="Rhea" id="RHEA:13681"/>
        <dbReference type="Rhea" id="RHEA-COMP:11369"/>
        <dbReference type="Rhea" id="RHEA-COMP:11370"/>
        <dbReference type="ChEBI" id="CHEBI:15378"/>
        <dbReference type="ChEBI" id="CHEBI:57856"/>
        <dbReference type="ChEBI" id="CHEBI:59789"/>
        <dbReference type="ChEBI" id="CHEBI:85452"/>
        <dbReference type="ChEBI" id="CHEBI:85454"/>
        <dbReference type="EC" id="2.1.1.37"/>
    </reaction>
</comment>
<dbReference type="GeneID" id="40525667"/>
<organism evidence="7">
    <name type="scientific">Paramecium bursaria Chlorella virus NYs1</name>
    <dbReference type="NCBI Taxonomy" id="83442"/>
    <lineage>
        <taxon>Viruses</taxon>
        <taxon>Varidnaviria</taxon>
        <taxon>Bamfordvirae</taxon>
        <taxon>Nucleocytoviricota</taxon>
        <taxon>Megaviricetes</taxon>
        <taxon>Algavirales</taxon>
        <taxon>Phycodnaviridae</taxon>
        <taxon>Chlorovirus</taxon>
        <taxon>Chlorovirus newyorkense</taxon>
    </lineage>
</organism>
<keyword evidence="1 4" id="KW-0489">Methyltransferase</keyword>
<accession>M1I933</accession>
<keyword evidence="3 4" id="KW-0949">S-adenosyl-L-methionine</keyword>
<evidence type="ECO:0000256" key="5">
    <source>
        <dbReference type="RuleBase" id="RU000416"/>
    </source>
</evidence>
<dbReference type="PANTHER" id="PTHR10629:SF52">
    <property type="entry name" value="DNA (CYTOSINE-5)-METHYLTRANSFERASE 1"/>
    <property type="match status" value="1"/>
</dbReference>
<dbReference type="Gene3D" id="3.40.50.150">
    <property type="entry name" value="Vaccinia Virus protein VP39"/>
    <property type="match status" value="1"/>
</dbReference>
<dbReference type="PROSITE" id="PS00094">
    <property type="entry name" value="C5_MTASE_1"/>
    <property type="match status" value="1"/>
</dbReference>
<name>M1I933_9PHYC</name>
<dbReference type="Gene3D" id="3.90.120.10">
    <property type="entry name" value="DNA Methylase, subunit A, domain 2"/>
    <property type="match status" value="1"/>
</dbReference>
<feature type="active site" evidence="4">
    <location>
        <position position="83"/>
    </location>
</feature>
<dbReference type="InterPro" id="IPR029063">
    <property type="entry name" value="SAM-dependent_MTases_sf"/>
</dbReference>
<dbReference type="Pfam" id="PF00145">
    <property type="entry name" value="DNA_methylase"/>
    <property type="match status" value="1"/>
</dbReference>
<proteinExistence type="inferred from homology"/>
<dbReference type="PANTHER" id="PTHR10629">
    <property type="entry name" value="CYTOSINE-SPECIFIC METHYLTRANSFERASE"/>
    <property type="match status" value="1"/>
</dbReference>
<evidence type="ECO:0000313" key="7">
    <source>
        <dbReference type="EMBL" id="AGE58796.1"/>
    </source>
</evidence>
<evidence type="ECO:0000256" key="3">
    <source>
        <dbReference type="ARBA" id="ARBA00022691"/>
    </source>
</evidence>
<dbReference type="RefSeq" id="YP_009665441.1">
    <property type="nucleotide sequence ID" value="NC_043235.1"/>
</dbReference>
<reference evidence="7" key="1">
    <citation type="submission" date="2012-10" db="EMBL/GenBank/DDBJ databases">
        <title>Towards defining the chloroviruses: a genomic journey through a genus of large DNA viruses.</title>
        <authorList>
            <person name="Jeanniard A."/>
            <person name="Dunigan D.D."/>
            <person name="Gurnon J.R."/>
            <person name="Agarkova I."/>
            <person name="Kang M."/>
            <person name="Vitek J."/>
            <person name="Duncan G."/>
            <person name="McClung O.W."/>
            <person name="Larsen M."/>
            <person name="Claverie J.-M."/>
            <person name="Van Etten J.L."/>
            <person name="Blanc G."/>
        </authorList>
    </citation>
    <scope>NUCLEOTIDE SEQUENCE</scope>
</reference>